<reference evidence="1" key="1">
    <citation type="submission" date="2020-09" db="EMBL/GenBank/DDBJ databases">
        <title>Genome-Enabled Discovery of Anthraquinone Biosynthesis in Senna tora.</title>
        <authorList>
            <person name="Kang S.-H."/>
            <person name="Pandey R.P."/>
            <person name="Lee C.-M."/>
            <person name="Sim J.-S."/>
            <person name="Jeong J.-T."/>
            <person name="Choi B.-S."/>
            <person name="Jung M."/>
            <person name="Ginzburg D."/>
            <person name="Zhao K."/>
            <person name="Won S.Y."/>
            <person name="Oh T.-J."/>
            <person name="Yu Y."/>
            <person name="Kim N.-H."/>
            <person name="Lee O.R."/>
            <person name="Lee T.-H."/>
            <person name="Bashyal P."/>
            <person name="Kim T.-S."/>
            <person name="Lee W.-H."/>
            <person name="Kawkins C."/>
            <person name="Kim C.-K."/>
            <person name="Kim J.S."/>
            <person name="Ahn B.O."/>
            <person name="Rhee S.Y."/>
            <person name="Sohng J.K."/>
        </authorList>
    </citation>
    <scope>NUCLEOTIDE SEQUENCE</scope>
    <source>
        <tissue evidence="1">Leaf</tissue>
    </source>
</reference>
<accession>A0A834XGM1</accession>
<dbReference type="Proteomes" id="UP000634136">
    <property type="component" value="Unassembled WGS sequence"/>
</dbReference>
<name>A0A834XGM1_9FABA</name>
<protein>
    <submittedName>
        <fullName evidence="1">TMV resistance protein N-like</fullName>
    </submittedName>
</protein>
<evidence type="ECO:0000313" key="1">
    <source>
        <dbReference type="EMBL" id="KAF7845140.1"/>
    </source>
</evidence>
<keyword evidence="2" id="KW-1185">Reference proteome</keyword>
<dbReference type="AlphaFoldDB" id="A0A834XGM1"/>
<dbReference type="OrthoDB" id="1429998at2759"/>
<sequence>MLDVTGFFTRSDKQEDDGFSDDNFHGLSPLLGNLSKLRSIWEECRQQFQLNGQMAKLLDSLFSTNFLELEAAPNTSQILDLEASSRSSTNSSNSLIIQMGVCSKADTLKEGILQGKNCGGFDDSYLPGGQFPDWFIFKGEGCSVFFKVPQVFGWCLKAMVLNIVYSSSCVDSTMTSQFLINILIINYTKATVKHHKRESVIPEDNEEWEDMISSIAPADVVEIVLNIGTQHTVRRIIAYLLYDHSKRPKLLN</sequence>
<evidence type="ECO:0000313" key="2">
    <source>
        <dbReference type="Proteomes" id="UP000634136"/>
    </source>
</evidence>
<dbReference type="EMBL" id="JAAIUW010000001">
    <property type="protein sequence ID" value="KAF7845140.1"/>
    <property type="molecule type" value="Genomic_DNA"/>
</dbReference>
<comment type="caution">
    <text evidence="1">The sequence shown here is derived from an EMBL/GenBank/DDBJ whole genome shotgun (WGS) entry which is preliminary data.</text>
</comment>
<proteinExistence type="predicted"/>
<organism evidence="1 2">
    <name type="scientific">Senna tora</name>
    <dbReference type="NCBI Taxonomy" id="362788"/>
    <lineage>
        <taxon>Eukaryota</taxon>
        <taxon>Viridiplantae</taxon>
        <taxon>Streptophyta</taxon>
        <taxon>Embryophyta</taxon>
        <taxon>Tracheophyta</taxon>
        <taxon>Spermatophyta</taxon>
        <taxon>Magnoliopsida</taxon>
        <taxon>eudicotyledons</taxon>
        <taxon>Gunneridae</taxon>
        <taxon>Pentapetalae</taxon>
        <taxon>rosids</taxon>
        <taxon>fabids</taxon>
        <taxon>Fabales</taxon>
        <taxon>Fabaceae</taxon>
        <taxon>Caesalpinioideae</taxon>
        <taxon>Cassia clade</taxon>
        <taxon>Senna</taxon>
    </lineage>
</organism>
<gene>
    <name evidence="1" type="ORF">G2W53_002045</name>
</gene>